<dbReference type="GO" id="GO:0046983">
    <property type="term" value="F:protein dimerization activity"/>
    <property type="evidence" value="ECO:0007669"/>
    <property type="project" value="InterPro"/>
</dbReference>
<evidence type="ECO:0000313" key="9">
    <source>
        <dbReference type="Proteomes" id="UP000078113"/>
    </source>
</evidence>
<dbReference type="Pfam" id="PF05699">
    <property type="entry name" value="Dimer_Tnp_hAT"/>
    <property type="match status" value="1"/>
</dbReference>
<evidence type="ECO:0000256" key="5">
    <source>
        <dbReference type="ARBA" id="ARBA00023242"/>
    </source>
</evidence>
<evidence type="ECO:0000256" key="3">
    <source>
        <dbReference type="ARBA" id="ARBA00022771"/>
    </source>
</evidence>
<comment type="caution">
    <text evidence="8">The sequence shown here is derived from an EMBL/GenBank/DDBJ whole genome shotgun (WGS) entry which is preliminary data.</text>
</comment>
<dbReference type="AlphaFoldDB" id="A0A8X7N1X3"/>
<keyword evidence="2" id="KW-0479">Metal-binding</keyword>
<feature type="domain" description="HAT C-terminal dimerisation" evidence="7">
    <location>
        <begin position="202"/>
        <end position="286"/>
    </location>
</feature>
<name>A0A8X7N1X3_9BASI</name>
<keyword evidence="4" id="KW-0862">Zinc</keyword>
<keyword evidence="9" id="KW-1185">Reference proteome</keyword>
<dbReference type="Proteomes" id="UP000078113">
    <property type="component" value="Unassembled WGS sequence"/>
</dbReference>
<dbReference type="SUPFAM" id="SSF53098">
    <property type="entry name" value="Ribonuclease H-like"/>
    <property type="match status" value="1"/>
</dbReference>
<feature type="compositionally biased region" description="Basic residues" evidence="6">
    <location>
        <begin position="313"/>
        <end position="330"/>
    </location>
</feature>
<evidence type="ECO:0000256" key="6">
    <source>
        <dbReference type="SAM" id="MobiDB-lite"/>
    </source>
</evidence>
<gene>
    <name evidence="8" type="ORF">A4X09_0g7413</name>
</gene>
<dbReference type="InterPro" id="IPR052035">
    <property type="entry name" value="ZnF_BED_domain_contain"/>
</dbReference>
<dbReference type="PANTHER" id="PTHR46481:SF10">
    <property type="entry name" value="ZINC FINGER BED DOMAIN-CONTAINING PROTEIN 39"/>
    <property type="match status" value="1"/>
</dbReference>
<accession>A0A8X7N1X3</accession>
<feature type="region of interest" description="Disordered" evidence="6">
    <location>
        <begin position="311"/>
        <end position="339"/>
    </location>
</feature>
<dbReference type="InterPro" id="IPR012337">
    <property type="entry name" value="RNaseH-like_sf"/>
</dbReference>
<evidence type="ECO:0000256" key="4">
    <source>
        <dbReference type="ARBA" id="ARBA00022833"/>
    </source>
</evidence>
<sequence length="339" mass="39069">MIARGVDLWKAVISFTENNPGIVDEKHRLRRTDKATFENLLAILTPLAKTTAKFSFKVRPMIGEVVGMFERLDTIFSNIETDPRRPAAWREAAERGRKVVSKYYGLSEQTEVYSLAVLLHPNYRMDFLEAMKWQEDWKETAVDILRSNYEAFYKVVPLESQDDQDTPDNGKEDAEEDPVIAAMMKRSIARRAEAKAVDPIEEWLADVTPLSKKKETVDPLAWWWKGKQRGNERMGLADMALDVFSCPATSVDVERLFSRAGRNVTPLRHSMRALKLAKAVAVGQWFLDDWVPSDLLTNLLQRERDLKEAVRNEKKRKRRLMADKARKKQKTALAEDEEK</sequence>
<proteinExistence type="predicted"/>
<dbReference type="PANTHER" id="PTHR46481">
    <property type="entry name" value="ZINC FINGER BED DOMAIN-CONTAINING PROTEIN 4"/>
    <property type="match status" value="1"/>
</dbReference>
<evidence type="ECO:0000256" key="2">
    <source>
        <dbReference type="ARBA" id="ARBA00022723"/>
    </source>
</evidence>
<evidence type="ECO:0000259" key="7">
    <source>
        <dbReference type="Pfam" id="PF05699"/>
    </source>
</evidence>
<keyword evidence="5" id="KW-0539">Nucleus</keyword>
<keyword evidence="3" id="KW-0863">Zinc-finger</keyword>
<dbReference type="GO" id="GO:0008270">
    <property type="term" value="F:zinc ion binding"/>
    <property type="evidence" value="ECO:0007669"/>
    <property type="project" value="UniProtKB-KW"/>
</dbReference>
<dbReference type="InterPro" id="IPR008906">
    <property type="entry name" value="HATC_C_dom"/>
</dbReference>
<evidence type="ECO:0000256" key="1">
    <source>
        <dbReference type="ARBA" id="ARBA00004123"/>
    </source>
</evidence>
<protein>
    <recommendedName>
        <fullName evidence="7">HAT C-terminal dimerisation domain-containing protein</fullName>
    </recommendedName>
</protein>
<reference evidence="8" key="1">
    <citation type="submission" date="2016-04" db="EMBL/GenBank/DDBJ databases">
        <authorList>
            <person name="Nguyen H.D."/>
            <person name="Samba Siva P."/>
            <person name="Cullis J."/>
            <person name="Levesque C.A."/>
            <person name="Hambleton S."/>
        </authorList>
    </citation>
    <scope>NUCLEOTIDE SEQUENCE</scope>
    <source>
        <strain evidence="8">DAOMC 236422</strain>
    </source>
</reference>
<dbReference type="GO" id="GO:0005634">
    <property type="term" value="C:nucleus"/>
    <property type="evidence" value="ECO:0007669"/>
    <property type="project" value="UniProtKB-SubCell"/>
</dbReference>
<evidence type="ECO:0000313" key="8">
    <source>
        <dbReference type="EMBL" id="KAE8262662.1"/>
    </source>
</evidence>
<reference evidence="8" key="2">
    <citation type="journal article" date="2019" name="IMA Fungus">
        <title>Genome sequencing and comparison of five Tilletia species to identify candidate genes for the detection of regulated species infecting wheat.</title>
        <authorList>
            <person name="Nguyen H.D.T."/>
            <person name="Sultana T."/>
            <person name="Kesanakurti P."/>
            <person name="Hambleton S."/>
        </authorList>
    </citation>
    <scope>NUCLEOTIDE SEQUENCE</scope>
    <source>
        <strain evidence="8">DAOMC 236422</strain>
    </source>
</reference>
<organism evidence="8 9">
    <name type="scientific">Tilletia walkeri</name>
    <dbReference type="NCBI Taxonomy" id="117179"/>
    <lineage>
        <taxon>Eukaryota</taxon>
        <taxon>Fungi</taxon>
        <taxon>Dikarya</taxon>
        <taxon>Basidiomycota</taxon>
        <taxon>Ustilaginomycotina</taxon>
        <taxon>Exobasidiomycetes</taxon>
        <taxon>Tilletiales</taxon>
        <taxon>Tilletiaceae</taxon>
        <taxon>Tilletia</taxon>
    </lineage>
</organism>
<comment type="subcellular location">
    <subcellularLocation>
        <location evidence="1">Nucleus</location>
    </subcellularLocation>
</comment>
<dbReference type="EMBL" id="LWDG02000756">
    <property type="protein sequence ID" value="KAE8262662.1"/>
    <property type="molecule type" value="Genomic_DNA"/>
</dbReference>